<dbReference type="AlphaFoldDB" id="R8BXM1"/>
<keyword evidence="2" id="KW-1185">Reference proteome</keyword>
<accession>R8BXM1</accession>
<evidence type="ECO:0000313" key="1">
    <source>
        <dbReference type="EMBL" id="EOO04098.1"/>
    </source>
</evidence>
<dbReference type="EMBL" id="KB932800">
    <property type="protein sequence ID" value="EOO04098.1"/>
    <property type="molecule type" value="Genomic_DNA"/>
</dbReference>
<reference evidence="2" key="1">
    <citation type="journal article" date="2013" name="Genome Announc.">
        <title>Draft genome sequence of the ascomycete Phaeoacremonium aleophilum strain UCR-PA7, a causal agent of the esca disease complex in grapevines.</title>
        <authorList>
            <person name="Blanco-Ulate B."/>
            <person name="Rolshausen P."/>
            <person name="Cantu D."/>
        </authorList>
    </citation>
    <scope>NUCLEOTIDE SEQUENCE [LARGE SCALE GENOMIC DNA]</scope>
    <source>
        <strain evidence="2">UCR-PA7</strain>
    </source>
</reference>
<proteinExistence type="predicted"/>
<name>R8BXM1_PHAM7</name>
<gene>
    <name evidence="1" type="ORF">UCRPA7_332</name>
</gene>
<dbReference type="Proteomes" id="UP000014074">
    <property type="component" value="Unassembled WGS sequence"/>
</dbReference>
<dbReference type="RefSeq" id="XP_007911120.1">
    <property type="nucleotide sequence ID" value="XM_007912929.1"/>
</dbReference>
<organism evidence="1 2">
    <name type="scientific">Phaeoacremonium minimum (strain UCR-PA7)</name>
    <name type="common">Esca disease fungus</name>
    <name type="synonym">Togninia minima</name>
    <dbReference type="NCBI Taxonomy" id="1286976"/>
    <lineage>
        <taxon>Eukaryota</taxon>
        <taxon>Fungi</taxon>
        <taxon>Dikarya</taxon>
        <taxon>Ascomycota</taxon>
        <taxon>Pezizomycotina</taxon>
        <taxon>Sordariomycetes</taxon>
        <taxon>Sordariomycetidae</taxon>
        <taxon>Togniniales</taxon>
        <taxon>Togniniaceae</taxon>
        <taxon>Phaeoacremonium</taxon>
    </lineage>
</organism>
<dbReference type="GeneID" id="19323657"/>
<dbReference type="KEGG" id="tmn:UCRPA7_332"/>
<evidence type="ECO:0000313" key="2">
    <source>
        <dbReference type="Proteomes" id="UP000014074"/>
    </source>
</evidence>
<sequence length="125" mass="15678">MHIWGVGHYSRDVQSRPSELKHYFELVYIEYRFDSQYIKHYFELLYFEHKSNLIHVEQLVYWFDVFISKYSYWNIVIAEYGSRLGYYVFKLNKLYRHNFKHSRPADKQYCYFASYSNRKFICFRL</sequence>
<dbReference type="HOGENOM" id="CLU_1994200_0_0_1"/>
<protein>
    <submittedName>
        <fullName evidence="1">Uncharacterized protein</fullName>
    </submittedName>
</protein>